<evidence type="ECO:0000313" key="2">
    <source>
        <dbReference type="EMBL" id="KAJ8792473.1"/>
    </source>
</evidence>
<dbReference type="Proteomes" id="UP001159641">
    <property type="component" value="Unassembled WGS sequence"/>
</dbReference>
<accession>A0AB34HJY7</accession>
<evidence type="ECO:0000256" key="1">
    <source>
        <dbReference type="SAM" id="MobiDB-lite"/>
    </source>
</evidence>
<proteinExistence type="predicted"/>
<feature type="region of interest" description="Disordered" evidence="1">
    <location>
        <begin position="1"/>
        <end position="77"/>
    </location>
</feature>
<dbReference type="AlphaFoldDB" id="A0AB34HJY7"/>
<sequence>MGKGWGGFPEKLPLWLNTQAQESQRPFPGQRQSEHSRSLQPSLVICVGEGPCSPSSVPGGDPTAPSSGRQQRCRSFGPQLVPKECGLGRDKGRARFSEEGMCNFTPEQGVF</sequence>
<reference evidence="2 3" key="1">
    <citation type="submission" date="2022-11" db="EMBL/GenBank/DDBJ databases">
        <title>Whole genome sequence of Eschrichtius robustus ER-17-0199.</title>
        <authorList>
            <person name="Bruniche-Olsen A."/>
            <person name="Black A.N."/>
            <person name="Fields C.J."/>
            <person name="Walden K."/>
            <person name="Dewoody J.A."/>
        </authorList>
    </citation>
    <scope>NUCLEOTIDE SEQUENCE [LARGE SCALE GENOMIC DNA]</scope>
    <source>
        <strain evidence="2">ER-17-0199</strain>
        <tissue evidence="2">Blubber</tissue>
    </source>
</reference>
<organism evidence="2 3">
    <name type="scientific">Eschrichtius robustus</name>
    <name type="common">California gray whale</name>
    <name type="synonym">Eschrichtius gibbosus</name>
    <dbReference type="NCBI Taxonomy" id="9764"/>
    <lineage>
        <taxon>Eukaryota</taxon>
        <taxon>Metazoa</taxon>
        <taxon>Chordata</taxon>
        <taxon>Craniata</taxon>
        <taxon>Vertebrata</taxon>
        <taxon>Euteleostomi</taxon>
        <taxon>Mammalia</taxon>
        <taxon>Eutheria</taxon>
        <taxon>Laurasiatheria</taxon>
        <taxon>Artiodactyla</taxon>
        <taxon>Whippomorpha</taxon>
        <taxon>Cetacea</taxon>
        <taxon>Mysticeti</taxon>
        <taxon>Eschrichtiidae</taxon>
        <taxon>Eschrichtius</taxon>
    </lineage>
</organism>
<dbReference type="EMBL" id="JAIQCJ010001090">
    <property type="protein sequence ID" value="KAJ8792473.1"/>
    <property type="molecule type" value="Genomic_DNA"/>
</dbReference>
<protein>
    <submittedName>
        <fullName evidence="2">Uncharacterized protein</fullName>
    </submittedName>
</protein>
<comment type="caution">
    <text evidence="2">The sequence shown here is derived from an EMBL/GenBank/DDBJ whole genome shotgun (WGS) entry which is preliminary data.</text>
</comment>
<keyword evidence="3" id="KW-1185">Reference proteome</keyword>
<gene>
    <name evidence="2" type="ORF">J1605_019692</name>
</gene>
<evidence type="ECO:0000313" key="3">
    <source>
        <dbReference type="Proteomes" id="UP001159641"/>
    </source>
</evidence>
<name>A0AB34HJY7_ESCRO</name>